<dbReference type="InterPro" id="IPR038157">
    <property type="entry name" value="FeoA_core_dom"/>
</dbReference>
<evidence type="ECO:0000259" key="2">
    <source>
        <dbReference type="SMART" id="SM00899"/>
    </source>
</evidence>
<dbReference type="PANTHER" id="PTHR42954">
    <property type="entry name" value="FE(2+) TRANSPORT PROTEIN A"/>
    <property type="match status" value="1"/>
</dbReference>
<dbReference type="Pfam" id="PF04023">
    <property type="entry name" value="FeoA"/>
    <property type="match status" value="1"/>
</dbReference>
<evidence type="ECO:0000256" key="1">
    <source>
        <dbReference type="ARBA" id="ARBA00023004"/>
    </source>
</evidence>
<sequence>MSVAYTEMDALAEELTSRALVCTLDCPFASTIALNELPKGVTAVIAAYREANSVLCRRLFDLGFHPGLEVELVRKAPMRDPLVFRVADCEIVLRKRDAARILVHVGDEHPNNSVEKKAA</sequence>
<dbReference type="PANTHER" id="PTHR42954:SF2">
    <property type="entry name" value="FE(2+) TRANSPORT PROTEIN A"/>
    <property type="match status" value="1"/>
</dbReference>
<dbReference type="STRING" id="1630135.DAD186_20620"/>
<dbReference type="KEGG" id="dva:DAD186_20620"/>
<dbReference type="InterPro" id="IPR008988">
    <property type="entry name" value="Transcriptional_repressor_C"/>
</dbReference>
<organism evidence="3 4">
    <name type="scientific">Dermabacter vaginalis</name>
    <dbReference type="NCBI Taxonomy" id="1630135"/>
    <lineage>
        <taxon>Bacteria</taxon>
        <taxon>Bacillati</taxon>
        <taxon>Actinomycetota</taxon>
        <taxon>Actinomycetes</taxon>
        <taxon>Micrococcales</taxon>
        <taxon>Dermabacteraceae</taxon>
        <taxon>Dermabacter</taxon>
    </lineage>
</organism>
<evidence type="ECO:0000313" key="4">
    <source>
        <dbReference type="Proteomes" id="UP000092596"/>
    </source>
</evidence>
<dbReference type="Gene3D" id="2.30.30.90">
    <property type="match status" value="1"/>
</dbReference>
<dbReference type="SMART" id="SM00899">
    <property type="entry name" value="FeoA"/>
    <property type="match status" value="1"/>
</dbReference>
<dbReference type="InterPro" id="IPR007167">
    <property type="entry name" value="Fe-transptr_FeoA-like"/>
</dbReference>
<keyword evidence="1" id="KW-0408">Iron</keyword>
<dbReference type="RefSeq" id="WP_236886257.1">
    <property type="nucleotide sequence ID" value="NZ_CP012117.1"/>
</dbReference>
<dbReference type="InterPro" id="IPR052713">
    <property type="entry name" value="FeoA"/>
</dbReference>
<accession>A0A1B0ZL51</accession>
<dbReference type="GO" id="GO:0046914">
    <property type="term" value="F:transition metal ion binding"/>
    <property type="evidence" value="ECO:0007669"/>
    <property type="project" value="InterPro"/>
</dbReference>
<dbReference type="EMBL" id="CP012117">
    <property type="protein sequence ID" value="ANP28612.1"/>
    <property type="molecule type" value="Genomic_DNA"/>
</dbReference>
<gene>
    <name evidence="3" type="ORF">DAD186_20620</name>
</gene>
<protein>
    <recommendedName>
        <fullName evidence="2">Ferrous iron transporter FeoA-like domain-containing protein</fullName>
    </recommendedName>
</protein>
<dbReference type="SUPFAM" id="SSF50037">
    <property type="entry name" value="C-terminal domain of transcriptional repressors"/>
    <property type="match status" value="1"/>
</dbReference>
<evidence type="ECO:0000313" key="3">
    <source>
        <dbReference type="EMBL" id="ANP28612.1"/>
    </source>
</evidence>
<proteinExistence type="predicted"/>
<reference evidence="3 4" key="1">
    <citation type="submission" date="2015-06" db="EMBL/GenBank/DDBJ databases">
        <title>Investigation of pathophysiology for high-risk pregnancy and development of treatment modality based on it.</title>
        <authorList>
            <person name="Kim B.-C."/>
            <person name="Lim S."/>
        </authorList>
    </citation>
    <scope>NUCLEOTIDE SEQUENCE [LARGE SCALE GENOMIC DNA]</scope>
    <source>
        <strain evidence="3 4">AD1-86</strain>
    </source>
</reference>
<feature type="domain" description="Ferrous iron transporter FeoA-like" evidence="2">
    <location>
        <begin position="32"/>
        <end position="105"/>
    </location>
</feature>
<dbReference type="AlphaFoldDB" id="A0A1B0ZL51"/>
<dbReference type="Proteomes" id="UP000092596">
    <property type="component" value="Chromosome"/>
</dbReference>
<name>A0A1B0ZL51_9MICO</name>